<dbReference type="Gene3D" id="3.90.190.10">
    <property type="entry name" value="Protein tyrosine phosphatase superfamily"/>
    <property type="match status" value="1"/>
</dbReference>
<dbReference type="Proteomes" id="UP000033647">
    <property type="component" value="Unassembled WGS sequence"/>
</dbReference>
<feature type="transmembrane region" description="Helical" evidence="1">
    <location>
        <begin position="179"/>
        <end position="197"/>
    </location>
</feature>
<keyword evidence="4" id="KW-1185">Reference proteome</keyword>
<keyword evidence="1" id="KW-0472">Membrane</keyword>
<comment type="caution">
    <text evidence="3">The sequence shown here is derived from an EMBL/GenBank/DDBJ whole genome shotgun (WGS) entry which is preliminary data.</text>
</comment>
<dbReference type="InterPro" id="IPR029021">
    <property type="entry name" value="Prot-tyrosine_phosphatase-like"/>
</dbReference>
<feature type="transmembrane region" description="Helical" evidence="1">
    <location>
        <begin position="26"/>
        <end position="46"/>
    </location>
</feature>
<reference evidence="3 4" key="1">
    <citation type="submission" date="2015-03" db="EMBL/GenBank/DDBJ databases">
        <title>RNA-seq based gene annotation and comparative genomics of four Zymoseptoria species reveal species-specific pathogenicity related genes and transposable element activity.</title>
        <authorList>
            <person name="Grandaubert J."/>
            <person name="Bhattacharyya A."/>
            <person name="Stukenbrock E.H."/>
        </authorList>
    </citation>
    <scope>NUCLEOTIDE SEQUENCE [LARGE SCALE GENOMIC DNA]</scope>
    <source>
        <strain evidence="3 4">Zb18110</strain>
    </source>
</reference>
<dbReference type="OrthoDB" id="428974at2759"/>
<dbReference type="GO" id="GO:0016020">
    <property type="term" value="C:membrane"/>
    <property type="evidence" value="ECO:0007669"/>
    <property type="project" value="TreeGrafter"/>
</dbReference>
<name>A0A0F4GTI4_9PEZI</name>
<dbReference type="Pfam" id="PF00561">
    <property type="entry name" value="Abhydrolase_1"/>
    <property type="match status" value="1"/>
</dbReference>
<sequence>MANAVFGKLPSSWVASFSNSSLTFRWTFASIVSSMIGLMTIAWWTNSLAFSRRLRRNSASSTDPGVLRKGSTFESYETPSGHVYPKIRTFFHPHPNADKLPKDIPLLVFTHGLGGSAAQFALLLNSLVNIAPCLAIDLPGCGLSDFKPRTVEAYTTTALAELLYTAIERFRDKGNNQKVVLIGHSMGCSISALLASWSSPLAHLCTDYISGMIAMCPRSSPLSEHEQKGVKFLSKLPLLVFEFMRFLDRRGGIRSKSVARMAGKQADAETRKFQLRFNQQSRSTTYRTMTGAMLLQEQRTAAKNEESLLSRRTWSGIRVPLLLLAAKDDTITPPSEVAQITTWLTRKDSATDNSNLNTPPTVSPPAHLQVRTFASPASHALPYTPSTLRLLAGTIESFLSHHVSSSLNPGLQLQLLTTTGKWDVKNFEKWRKVLPCSPPIADIFRSMKTMRELDDEHCPEGFVERFGWKKKDDGVWAVVDISHGTPVYDPQGLESRCVKYVKFPTVSKLPPSADDVEGFIGTIDRLREEMEEVVKARDGESIGEKSKPTIGVHCHYGYNRTGYLVVCYLVERLEYTVKNAVEAFAKAKPPGIKHDFFVDELYVRYEG</sequence>
<dbReference type="InterPro" id="IPR029058">
    <property type="entry name" value="AB_hydrolase_fold"/>
</dbReference>
<organism evidence="3 4">
    <name type="scientific">Zymoseptoria brevis</name>
    <dbReference type="NCBI Taxonomy" id="1047168"/>
    <lineage>
        <taxon>Eukaryota</taxon>
        <taxon>Fungi</taxon>
        <taxon>Dikarya</taxon>
        <taxon>Ascomycota</taxon>
        <taxon>Pezizomycotina</taxon>
        <taxon>Dothideomycetes</taxon>
        <taxon>Dothideomycetidae</taxon>
        <taxon>Mycosphaerellales</taxon>
        <taxon>Mycosphaerellaceae</taxon>
        <taxon>Zymoseptoria</taxon>
    </lineage>
</organism>
<evidence type="ECO:0000256" key="1">
    <source>
        <dbReference type="SAM" id="Phobius"/>
    </source>
</evidence>
<dbReference type="InterPro" id="IPR000073">
    <property type="entry name" value="AB_hydrolase_1"/>
</dbReference>
<evidence type="ECO:0000259" key="2">
    <source>
        <dbReference type="PROSITE" id="PS50056"/>
    </source>
</evidence>
<dbReference type="AlphaFoldDB" id="A0A0F4GTI4"/>
<dbReference type="SUPFAM" id="SSF52799">
    <property type="entry name" value="(Phosphotyrosine protein) phosphatases II"/>
    <property type="match status" value="1"/>
</dbReference>
<keyword evidence="1" id="KW-0812">Transmembrane</keyword>
<dbReference type="PANTHER" id="PTHR43798">
    <property type="entry name" value="MONOACYLGLYCEROL LIPASE"/>
    <property type="match status" value="1"/>
</dbReference>
<protein>
    <submittedName>
        <fullName evidence="3">Dual specificity phosphatase catalytic domain protein</fullName>
    </submittedName>
</protein>
<dbReference type="PANTHER" id="PTHR43798:SF33">
    <property type="entry name" value="HYDROLASE, PUTATIVE (AFU_ORTHOLOGUE AFUA_2G14860)-RELATED"/>
    <property type="match status" value="1"/>
</dbReference>
<proteinExistence type="predicted"/>
<keyword evidence="1" id="KW-1133">Transmembrane helix</keyword>
<evidence type="ECO:0000313" key="3">
    <source>
        <dbReference type="EMBL" id="KJY00755.1"/>
    </source>
</evidence>
<dbReference type="SUPFAM" id="SSF53474">
    <property type="entry name" value="alpha/beta-Hydrolases"/>
    <property type="match status" value="1"/>
</dbReference>
<dbReference type="FunFam" id="3.90.190.10:FF:000090">
    <property type="entry name" value="Dual specificity phosphatase catalytic domain protein"/>
    <property type="match status" value="1"/>
</dbReference>
<dbReference type="PROSITE" id="PS50056">
    <property type="entry name" value="TYR_PHOSPHATASE_2"/>
    <property type="match status" value="1"/>
</dbReference>
<dbReference type="Gene3D" id="3.40.50.1820">
    <property type="entry name" value="alpha/beta hydrolase"/>
    <property type="match status" value="1"/>
</dbReference>
<gene>
    <name evidence="3" type="ORF">TI39_contig313g00017</name>
</gene>
<dbReference type="EMBL" id="LAFY01000305">
    <property type="protein sequence ID" value="KJY00755.1"/>
    <property type="molecule type" value="Genomic_DNA"/>
</dbReference>
<dbReference type="InterPro" id="IPR050266">
    <property type="entry name" value="AB_hydrolase_sf"/>
</dbReference>
<dbReference type="STRING" id="1047168.A0A0F4GTI4"/>
<dbReference type="PROSITE" id="PS00383">
    <property type="entry name" value="TYR_PHOSPHATASE_1"/>
    <property type="match status" value="1"/>
</dbReference>
<evidence type="ECO:0000313" key="4">
    <source>
        <dbReference type="Proteomes" id="UP000033647"/>
    </source>
</evidence>
<feature type="domain" description="Tyrosine specific protein phosphatases" evidence="2">
    <location>
        <begin position="517"/>
        <end position="589"/>
    </location>
</feature>
<dbReference type="InterPro" id="IPR000387">
    <property type="entry name" value="Tyr_Pase_dom"/>
</dbReference>
<dbReference type="InterPro" id="IPR016130">
    <property type="entry name" value="Tyr_Pase_AS"/>
</dbReference>
<accession>A0A0F4GTI4</accession>